<dbReference type="InterPro" id="IPR037923">
    <property type="entry name" value="HTH-like"/>
</dbReference>
<dbReference type="SUPFAM" id="SSF51215">
    <property type="entry name" value="Regulatory protein AraC"/>
    <property type="match status" value="1"/>
</dbReference>
<dbReference type="Gene3D" id="2.60.120.10">
    <property type="entry name" value="Jelly Rolls"/>
    <property type="match status" value="1"/>
</dbReference>
<dbReference type="EMBL" id="JAAAMU010000016">
    <property type="protein sequence ID" value="NBC72153.1"/>
    <property type="molecule type" value="Genomic_DNA"/>
</dbReference>
<evidence type="ECO:0000313" key="6">
    <source>
        <dbReference type="Proteomes" id="UP000558113"/>
    </source>
</evidence>
<feature type="domain" description="HTH araC/xylS-type" evidence="4">
    <location>
        <begin position="180"/>
        <end position="278"/>
    </location>
</feature>
<keyword evidence="6" id="KW-1185">Reference proteome</keyword>
<proteinExistence type="predicted"/>
<dbReference type="SUPFAM" id="SSF46689">
    <property type="entry name" value="Homeodomain-like"/>
    <property type="match status" value="2"/>
</dbReference>
<dbReference type="AlphaFoldDB" id="A0A7X5BZ02"/>
<keyword evidence="1" id="KW-0805">Transcription regulation</keyword>
<dbReference type="PROSITE" id="PS01124">
    <property type="entry name" value="HTH_ARAC_FAMILY_2"/>
    <property type="match status" value="1"/>
</dbReference>
<dbReference type="PANTHER" id="PTHR43280:SF28">
    <property type="entry name" value="HTH-TYPE TRANSCRIPTIONAL ACTIVATOR RHAS"/>
    <property type="match status" value="1"/>
</dbReference>
<dbReference type="InterPro" id="IPR014710">
    <property type="entry name" value="RmlC-like_jellyroll"/>
</dbReference>
<evidence type="ECO:0000313" key="5">
    <source>
        <dbReference type="EMBL" id="NBC72153.1"/>
    </source>
</evidence>
<keyword evidence="2" id="KW-0238">DNA-binding</keyword>
<protein>
    <submittedName>
        <fullName evidence="5">Helix-turn-helix domain-containing protein</fullName>
    </submittedName>
</protein>
<dbReference type="PROSITE" id="PS00041">
    <property type="entry name" value="HTH_ARAC_FAMILY_1"/>
    <property type="match status" value="1"/>
</dbReference>
<evidence type="ECO:0000256" key="1">
    <source>
        <dbReference type="ARBA" id="ARBA00023015"/>
    </source>
</evidence>
<comment type="caution">
    <text evidence="5">The sequence shown here is derived from an EMBL/GenBank/DDBJ whole genome shotgun (WGS) entry which is preliminary data.</text>
</comment>
<dbReference type="Pfam" id="PF12833">
    <property type="entry name" value="HTH_18"/>
    <property type="match status" value="1"/>
</dbReference>
<dbReference type="Proteomes" id="UP000558113">
    <property type="component" value="Unassembled WGS sequence"/>
</dbReference>
<dbReference type="GO" id="GO:0043565">
    <property type="term" value="F:sequence-specific DNA binding"/>
    <property type="evidence" value="ECO:0007669"/>
    <property type="project" value="InterPro"/>
</dbReference>
<keyword evidence="3" id="KW-0804">Transcription</keyword>
<evidence type="ECO:0000256" key="2">
    <source>
        <dbReference type="ARBA" id="ARBA00023125"/>
    </source>
</evidence>
<dbReference type="InterPro" id="IPR018060">
    <property type="entry name" value="HTH_AraC"/>
</dbReference>
<dbReference type="Gene3D" id="1.10.10.60">
    <property type="entry name" value="Homeodomain-like"/>
    <property type="match status" value="2"/>
</dbReference>
<dbReference type="RefSeq" id="WP_161702837.1">
    <property type="nucleotide sequence ID" value="NZ_JAAAMU010000016.1"/>
</dbReference>
<dbReference type="OrthoDB" id="9807321at2"/>
<reference evidence="5 6" key="1">
    <citation type="submission" date="2020-01" db="EMBL/GenBank/DDBJ databases">
        <title>Paenibacillus soybeanensis sp. nov. isolated from the nodules of soybean (Glycine max(L.) Merr).</title>
        <authorList>
            <person name="Wang H."/>
        </authorList>
    </citation>
    <scope>NUCLEOTIDE SEQUENCE [LARGE SCALE GENOMIC DNA]</scope>
    <source>
        <strain evidence="5 6">DSM 23054</strain>
    </source>
</reference>
<dbReference type="InterPro" id="IPR018062">
    <property type="entry name" value="HTH_AraC-typ_CS"/>
</dbReference>
<evidence type="ECO:0000256" key="3">
    <source>
        <dbReference type="ARBA" id="ARBA00023163"/>
    </source>
</evidence>
<dbReference type="SMART" id="SM00342">
    <property type="entry name" value="HTH_ARAC"/>
    <property type="match status" value="1"/>
</dbReference>
<dbReference type="InterPro" id="IPR003313">
    <property type="entry name" value="AraC-bd"/>
</dbReference>
<dbReference type="PANTHER" id="PTHR43280">
    <property type="entry name" value="ARAC-FAMILY TRANSCRIPTIONAL REGULATOR"/>
    <property type="match status" value="1"/>
</dbReference>
<dbReference type="Pfam" id="PF02311">
    <property type="entry name" value="AraC_binding"/>
    <property type="match status" value="1"/>
</dbReference>
<sequence length="281" mass="31722">MTAGTNEGVAESELRQDGYFPPHVVLAHQFVASESWRMPERILKYHQFQYMTEGEGCIQVEDRVYDVKQGDLVYIPPHVPHASWKRPASPFACISVSFHFGDAQEPPLAYMGRTVLFAGVAELPVHRRLRRLVAFKHQPGLASIMECQAELLGVLAELSRLDAEGDAGNHERKRNAGAVLQIKNHLLEHYREPLRLVDLEKLTGFSPNYVIRLFKDATGMTPFQYVRWARLQKALELAFHTPMTVGEIAAHVGYADVHAFGKMFKKSMGSTLSAYRDGMFL</sequence>
<gene>
    <name evidence="5" type="ORF">GT003_24410</name>
</gene>
<evidence type="ECO:0000259" key="4">
    <source>
        <dbReference type="PROSITE" id="PS01124"/>
    </source>
</evidence>
<dbReference type="GO" id="GO:0003700">
    <property type="term" value="F:DNA-binding transcription factor activity"/>
    <property type="evidence" value="ECO:0007669"/>
    <property type="project" value="InterPro"/>
</dbReference>
<dbReference type="InterPro" id="IPR009057">
    <property type="entry name" value="Homeodomain-like_sf"/>
</dbReference>
<organism evidence="5 6">
    <name type="scientific">Paenibacillus sacheonensis</name>
    <dbReference type="NCBI Taxonomy" id="742054"/>
    <lineage>
        <taxon>Bacteria</taxon>
        <taxon>Bacillati</taxon>
        <taxon>Bacillota</taxon>
        <taxon>Bacilli</taxon>
        <taxon>Bacillales</taxon>
        <taxon>Paenibacillaceae</taxon>
        <taxon>Paenibacillus</taxon>
    </lineage>
</organism>
<accession>A0A7X5BZ02</accession>
<name>A0A7X5BZ02_9BACL</name>